<dbReference type="Proteomes" id="UP001227192">
    <property type="component" value="Unassembled WGS sequence"/>
</dbReference>
<comment type="caution">
    <text evidence="1">The sequence shown here is derived from an EMBL/GenBank/DDBJ whole genome shotgun (WGS) entry which is preliminary data.</text>
</comment>
<sequence>MMITLHLKIVYRGESKTQFVSNVFDVVVRWYSRFRDTFAIRRAGSYQHNQKAFELRAGGTTIIFFFLQEASKAEKSQSREMSWHPKVYWDFTSYWMDKGGM</sequence>
<keyword evidence="2" id="KW-1185">Reference proteome</keyword>
<reference evidence="1" key="2">
    <citation type="journal article" date="2016" name="Fungal Biol.">
        <title>Ochratoxin A production by Penicillium thymicola.</title>
        <authorList>
            <person name="Nguyen H.D.T."/>
            <person name="McMullin D.R."/>
            <person name="Ponomareva E."/>
            <person name="Riley R."/>
            <person name="Pomraning K.R."/>
            <person name="Baker S.E."/>
            <person name="Seifert K.A."/>
        </authorList>
    </citation>
    <scope>NUCLEOTIDE SEQUENCE</scope>
    <source>
        <strain evidence="1">DAOM 180753</strain>
    </source>
</reference>
<gene>
    <name evidence="1" type="ORF">VN97_g8554</name>
</gene>
<protein>
    <submittedName>
        <fullName evidence="1">Uncharacterized protein</fullName>
    </submittedName>
</protein>
<accession>A0AAI9X6B1</accession>
<dbReference type="AlphaFoldDB" id="A0AAI9X6B1"/>
<name>A0AAI9X6B1_PENTH</name>
<evidence type="ECO:0000313" key="2">
    <source>
        <dbReference type="Proteomes" id="UP001227192"/>
    </source>
</evidence>
<reference evidence="1" key="1">
    <citation type="submission" date="2015-06" db="EMBL/GenBank/DDBJ databases">
        <authorList>
            <person name="Nguyen H."/>
        </authorList>
    </citation>
    <scope>NUCLEOTIDE SEQUENCE</scope>
    <source>
        <strain evidence="1">DAOM 180753</strain>
    </source>
</reference>
<dbReference type="EMBL" id="LACB01000310">
    <property type="protein sequence ID" value="KAJ9484798.1"/>
    <property type="molecule type" value="Genomic_DNA"/>
</dbReference>
<evidence type="ECO:0000313" key="1">
    <source>
        <dbReference type="EMBL" id="KAJ9484798.1"/>
    </source>
</evidence>
<proteinExistence type="predicted"/>
<organism evidence="1 2">
    <name type="scientific">Penicillium thymicola</name>
    <dbReference type="NCBI Taxonomy" id="293382"/>
    <lineage>
        <taxon>Eukaryota</taxon>
        <taxon>Fungi</taxon>
        <taxon>Dikarya</taxon>
        <taxon>Ascomycota</taxon>
        <taxon>Pezizomycotina</taxon>
        <taxon>Eurotiomycetes</taxon>
        <taxon>Eurotiomycetidae</taxon>
        <taxon>Eurotiales</taxon>
        <taxon>Aspergillaceae</taxon>
        <taxon>Penicillium</taxon>
    </lineage>
</organism>